<evidence type="ECO:0000313" key="1">
    <source>
        <dbReference type="EMBL" id="CAJ0924541.1"/>
    </source>
</evidence>
<name>A0ABN9KUU0_9NEOB</name>
<dbReference type="Proteomes" id="UP001176940">
    <property type="component" value="Unassembled WGS sequence"/>
</dbReference>
<organism evidence="1 2">
    <name type="scientific">Ranitomeya imitator</name>
    <name type="common">mimic poison frog</name>
    <dbReference type="NCBI Taxonomy" id="111125"/>
    <lineage>
        <taxon>Eukaryota</taxon>
        <taxon>Metazoa</taxon>
        <taxon>Chordata</taxon>
        <taxon>Craniata</taxon>
        <taxon>Vertebrata</taxon>
        <taxon>Euteleostomi</taxon>
        <taxon>Amphibia</taxon>
        <taxon>Batrachia</taxon>
        <taxon>Anura</taxon>
        <taxon>Neobatrachia</taxon>
        <taxon>Hyloidea</taxon>
        <taxon>Dendrobatidae</taxon>
        <taxon>Dendrobatinae</taxon>
        <taxon>Ranitomeya</taxon>
    </lineage>
</organism>
<gene>
    <name evidence="1" type="ORF">RIMI_LOCUS2289252</name>
</gene>
<sequence>MVEPHTEMAMSGKALHASCKELMITDVQLVLGDTKASTVKGVHLGILVIQVFQEAPVRNVSVILMDPCP</sequence>
<comment type="caution">
    <text evidence="1">The sequence shown here is derived from an EMBL/GenBank/DDBJ whole genome shotgun (WGS) entry which is preliminary data.</text>
</comment>
<dbReference type="EMBL" id="CAUEEQ010003169">
    <property type="protein sequence ID" value="CAJ0924541.1"/>
    <property type="molecule type" value="Genomic_DNA"/>
</dbReference>
<keyword evidence="2" id="KW-1185">Reference proteome</keyword>
<evidence type="ECO:0000313" key="2">
    <source>
        <dbReference type="Proteomes" id="UP001176940"/>
    </source>
</evidence>
<proteinExistence type="predicted"/>
<reference evidence="1" key="1">
    <citation type="submission" date="2023-07" db="EMBL/GenBank/DDBJ databases">
        <authorList>
            <person name="Stuckert A."/>
        </authorList>
    </citation>
    <scope>NUCLEOTIDE SEQUENCE</scope>
</reference>
<protein>
    <submittedName>
        <fullName evidence="1">Uncharacterized protein</fullName>
    </submittedName>
</protein>
<accession>A0ABN9KUU0</accession>